<reference evidence="4" key="1">
    <citation type="submission" date="2017-08" db="EMBL/GenBank/DDBJ databases">
        <authorList>
            <person name="de Groot N.N."/>
        </authorList>
    </citation>
    <scope>NUCLEOTIDE SEQUENCE</scope>
</reference>
<protein>
    <submittedName>
        <fullName evidence="4">Uncharacterized protein</fullName>
    </submittedName>
</protein>
<proteinExistence type="predicted"/>
<feature type="transmembrane region" description="Helical" evidence="3">
    <location>
        <begin position="6"/>
        <end position="28"/>
    </location>
</feature>
<name>A0A285PXF2_9VIRU</name>
<evidence type="ECO:0000256" key="2">
    <source>
        <dbReference type="SAM" id="MobiDB-lite"/>
    </source>
</evidence>
<sequence length="417" mass="45534">MVNSAVLLIVIVVIVLGILLSFGLFFLLRNSDTEQTSNVLIASPSTTPLPFASCQTSSQCLTSQICSNGRCTNVVDNVQNNLTSTFSAPQPVPVVPVTGITEPVVEDNITQEIENLERLMERQNGDLRSLQTTLERHIESNQSKLSNLENTIISKGVRDLPPPPSTRRSNIRDLPPPYVQDDEDFTEPLPVQEGGSTTIQSVNLPLRGNTSLPTQATGLSTTQSVNNLPTQVNNLPTRGTVQQPTFNLPLRSTYIAQQTAQQPVPLQQTTSVRQTVPQQQTVSSLQQPVQQPTQGIASVQQPVSSLQQQPVVLSGAVVNPTLTAQPVPIVAPSTVVLSGNNNLPRSNNLANRNPYINGDDPFEQFVQQDLPPPAILQTRPVREERKNCRKDASCPLVPAEVPRCKRNKDRKAVVWQL</sequence>
<organism evidence="4">
    <name type="scientific">Cedratvirus lausannensis</name>
    <dbReference type="NCBI Taxonomy" id="2023205"/>
    <lineage>
        <taxon>Viruses</taxon>
        <taxon>Pithoviruses</taxon>
        <taxon>Orthocedratvirinae</taxon>
        <taxon>Alphacedratvirus</taxon>
        <taxon>Alphacedratvirus francolausannense</taxon>
    </lineage>
</organism>
<evidence type="ECO:0000256" key="1">
    <source>
        <dbReference type="SAM" id="Coils"/>
    </source>
</evidence>
<keyword evidence="3" id="KW-0472">Membrane</keyword>
<feature type="region of interest" description="Disordered" evidence="2">
    <location>
        <begin position="147"/>
        <end position="182"/>
    </location>
</feature>
<keyword evidence="1" id="KW-0175">Coiled coil</keyword>
<accession>A0A285PXF2</accession>
<gene>
    <name evidence="4" type="ORF">BQ9231_00428</name>
</gene>
<evidence type="ECO:0000313" key="5">
    <source>
        <dbReference type="Proteomes" id="UP000274850"/>
    </source>
</evidence>
<evidence type="ECO:0000313" key="4">
    <source>
        <dbReference type="EMBL" id="SOB74311.1"/>
    </source>
</evidence>
<dbReference type="Proteomes" id="UP000274850">
    <property type="component" value="Segment"/>
</dbReference>
<evidence type="ECO:0000256" key="3">
    <source>
        <dbReference type="SAM" id="Phobius"/>
    </source>
</evidence>
<keyword evidence="5" id="KW-1185">Reference proteome</keyword>
<keyword evidence="3" id="KW-1133">Transmembrane helix</keyword>
<dbReference type="EMBL" id="LT907979">
    <property type="protein sequence ID" value="SOB74311.1"/>
    <property type="molecule type" value="Genomic_DNA"/>
</dbReference>
<keyword evidence="3" id="KW-0812">Transmembrane</keyword>
<feature type="coiled-coil region" evidence="1">
    <location>
        <begin position="106"/>
        <end position="133"/>
    </location>
</feature>